<feature type="binding site" evidence="7">
    <location>
        <begin position="82"/>
        <end position="83"/>
    </location>
    <ligand>
        <name>substrate</name>
    </ligand>
</feature>
<dbReference type="InterPro" id="IPR004391">
    <property type="entry name" value="Glu_race"/>
</dbReference>
<feature type="binding site" evidence="7">
    <location>
        <begin position="192"/>
        <end position="193"/>
    </location>
    <ligand>
        <name>substrate</name>
    </ligand>
</feature>
<dbReference type="PROSITE" id="PS00923">
    <property type="entry name" value="ASP_GLU_RACEMASE_1"/>
    <property type="match status" value="1"/>
</dbReference>
<proteinExistence type="inferred from homology"/>
<dbReference type="SUPFAM" id="SSF53681">
    <property type="entry name" value="Aspartate/glutamate racemase"/>
    <property type="match status" value="2"/>
</dbReference>
<feature type="binding site" evidence="7">
    <location>
        <begin position="18"/>
        <end position="19"/>
    </location>
    <ligand>
        <name>substrate</name>
    </ligand>
</feature>
<organism evidence="8 9">
    <name type="scientific">Alcaligenes endophyticus</name>
    <dbReference type="NCBI Taxonomy" id="1929088"/>
    <lineage>
        <taxon>Bacteria</taxon>
        <taxon>Pseudomonadati</taxon>
        <taxon>Pseudomonadota</taxon>
        <taxon>Betaproteobacteria</taxon>
        <taxon>Burkholderiales</taxon>
        <taxon>Alcaligenaceae</taxon>
        <taxon>Alcaligenes</taxon>
    </lineage>
</organism>
<dbReference type="Proteomes" id="UP001168613">
    <property type="component" value="Unassembled WGS sequence"/>
</dbReference>
<comment type="pathway">
    <text evidence="7">Cell wall biogenesis; peptidoglycan biosynthesis.</text>
</comment>
<dbReference type="PANTHER" id="PTHR21198:SF2">
    <property type="entry name" value="GLUTAMATE RACEMASE"/>
    <property type="match status" value="1"/>
</dbReference>
<dbReference type="RefSeq" id="WP_266122069.1">
    <property type="nucleotide sequence ID" value="NZ_JAJHNU010000001.1"/>
</dbReference>
<dbReference type="HAMAP" id="MF_00258">
    <property type="entry name" value="Glu_racemase"/>
    <property type="match status" value="1"/>
</dbReference>
<evidence type="ECO:0000256" key="3">
    <source>
        <dbReference type="ARBA" id="ARBA00022960"/>
    </source>
</evidence>
<keyword evidence="4 7" id="KW-0573">Peptidoglycan synthesis</keyword>
<dbReference type="InterPro" id="IPR001920">
    <property type="entry name" value="Asp/Glu_race"/>
</dbReference>
<dbReference type="InterPro" id="IPR018187">
    <property type="entry name" value="Asp/Glu_racemase_AS_1"/>
</dbReference>
<comment type="function">
    <text evidence="7">Provides the (R)-glutamate required for cell wall biosynthesis.</text>
</comment>
<evidence type="ECO:0000256" key="7">
    <source>
        <dbReference type="HAMAP-Rule" id="MF_00258"/>
    </source>
</evidence>
<comment type="similarity">
    <text evidence="7">Belongs to the aspartate/glutamate racemases family.</text>
</comment>
<keyword evidence="6 7" id="KW-0961">Cell wall biogenesis/degradation</keyword>
<dbReference type="EMBL" id="JAJHNU010000001">
    <property type="protein sequence ID" value="MDN4120627.1"/>
    <property type="molecule type" value="Genomic_DNA"/>
</dbReference>
<gene>
    <name evidence="7 8" type="primary">murI</name>
    <name evidence="8" type="ORF">LMS43_04920</name>
</gene>
<evidence type="ECO:0000256" key="4">
    <source>
        <dbReference type="ARBA" id="ARBA00022984"/>
    </source>
</evidence>
<dbReference type="PANTHER" id="PTHR21198">
    <property type="entry name" value="GLUTAMATE RACEMASE"/>
    <property type="match status" value="1"/>
</dbReference>
<dbReference type="GO" id="GO:0008881">
    <property type="term" value="F:glutamate racemase activity"/>
    <property type="evidence" value="ECO:0007669"/>
    <property type="project" value="UniProtKB-EC"/>
</dbReference>
<feature type="active site" description="Proton donor/acceptor" evidence="7">
    <location>
        <position position="191"/>
    </location>
</feature>
<evidence type="ECO:0000256" key="6">
    <source>
        <dbReference type="ARBA" id="ARBA00023316"/>
    </source>
</evidence>
<keyword evidence="3 7" id="KW-0133">Cell shape</keyword>
<dbReference type="EC" id="5.1.1.3" evidence="2 7"/>
<evidence type="ECO:0000313" key="8">
    <source>
        <dbReference type="EMBL" id="MDN4120627.1"/>
    </source>
</evidence>
<dbReference type="PROSITE" id="PS00924">
    <property type="entry name" value="ASP_GLU_RACEMASE_2"/>
    <property type="match status" value="1"/>
</dbReference>
<dbReference type="InterPro" id="IPR033134">
    <property type="entry name" value="Asp/Glu_racemase_AS_2"/>
</dbReference>
<sequence>MFDANTLPHLPGAIGVFDSGVGGLSVLRSIRTALPREPLIYVADSGFAPYGDKSPEWIQDRSTQILDFLIAQQCKAIVIACNTASVVAAKLLRARYSLPIIAIEPAIKPAAQQSKNGVIALMATTRTISSPQIHRLCQLHAADKQVILIPCPGLAEQVESGELDHDELPQYLSVKLRPALEQGADTLVLGCTHYPFLLPQIQAIVGSSMHIIEPSEAVAAQVQRKLLLLPTNTHAQAAAQLQVWTSAPDNKAILKRYLQTPTAHIYTLPAHLLPPAIPVHAPSPC</sequence>
<comment type="catalytic activity">
    <reaction evidence="1 7">
        <text>L-glutamate = D-glutamate</text>
        <dbReference type="Rhea" id="RHEA:12813"/>
        <dbReference type="ChEBI" id="CHEBI:29985"/>
        <dbReference type="ChEBI" id="CHEBI:29986"/>
        <dbReference type="EC" id="5.1.1.3"/>
    </reaction>
</comment>
<dbReference type="Gene3D" id="3.40.50.1860">
    <property type="match status" value="2"/>
</dbReference>
<evidence type="ECO:0000256" key="1">
    <source>
        <dbReference type="ARBA" id="ARBA00001602"/>
    </source>
</evidence>
<keyword evidence="5 7" id="KW-0413">Isomerase</keyword>
<feature type="active site" description="Proton donor/acceptor" evidence="7">
    <location>
        <position position="81"/>
    </location>
</feature>
<evidence type="ECO:0000256" key="5">
    <source>
        <dbReference type="ARBA" id="ARBA00023235"/>
    </source>
</evidence>
<keyword evidence="9" id="KW-1185">Reference proteome</keyword>
<evidence type="ECO:0000256" key="2">
    <source>
        <dbReference type="ARBA" id="ARBA00013090"/>
    </source>
</evidence>
<accession>A0ABT8EH57</accession>
<evidence type="ECO:0000313" key="9">
    <source>
        <dbReference type="Proteomes" id="UP001168613"/>
    </source>
</evidence>
<reference evidence="8" key="1">
    <citation type="submission" date="2021-11" db="EMBL/GenBank/DDBJ databases">
        <title>Draft genome sequence of Alcaligenes endophyticus type strain CCUG 75668T.</title>
        <authorList>
            <person name="Salva-Serra F."/>
            <person name="Duran R.E."/>
            <person name="Seeger M."/>
            <person name="Moore E.R.B."/>
            <person name="Jaen-Luchoro D."/>
        </authorList>
    </citation>
    <scope>NUCLEOTIDE SEQUENCE</scope>
    <source>
        <strain evidence="8">CCUG 75668</strain>
    </source>
</reference>
<protein>
    <recommendedName>
        <fullName evidence="2 7">Glutamate racemase</fullName>
        <ecNumber evidence="2 7">5.1.1.3</ecNumber>
    </recommendedName>
</protein>
<dbReference type="Pfam" id="PF01177">
    <property type="entry name" value="Asp_Glu_race"/>
    <property type="match status" value="1"/>
</dbReference>
<name>A0ABT8EH57_9BURK</name>
<dbReference type="NCBIfam" id="TIGR00067">
    <property type="entry name" value="glut_race"/>
    <property type="match status" value="1"/>
</dbReference>
<dbReference type="InterPro" id="IPR015942">
    <property type="entry name" value="Asp/Glu/hydantoin_racemase"/>
</dbReference>
<comment type="caution">
    <text evidence="8">The sequence shown here is derived from an EMBL/GenBank/DDBJ whole genome shotgun (WGS) entry which is preliminary data.</text>
</comment>
<feature type="binding site" evidence="7">
    <location>
        <begin position="50"/>
        <end position="51"/>
    </location>
    <ligand>
        <name>substrate</name>
    </ligand>
</feature>